<dbReference type="PANTHER" id="PTHR30629">
    <property type="entry name" value="PROPHAGE INTEGRASE"/>
    <property type="match status" value="1"/>
</dbReference>
<dbReference type="InterPro" id="IPR010998">
    <property type="entry name" value="Integrase_recombinase_N"/>
</dbReference>
<dbReference type="Pfam" id="PF14659">
    <property type="entry name" value="Phage_int_SAM_3"/>
    <property type="match status" value="1"/>
</dbReference>
<dbReference type="Gene3D" id="1.10.150.130">
    <property type="match status" value="1"/>
</dbReference>
<evidence type="ECO:0000313" key="9">
    <source>
        <dbReference type="Proteomes" id="UP000216478"/>
    </source>
</evidence>
<dbReference type="InterPro" id="IPR004107">
    <property type="entry name" value="Integrase_SAM-like_N"/>
</dbReference>
<dbReference type="AlphaFoldDB" id="A0A256FEL6"/>
<dbReference type="PROSITE" id="PS51898">
    <property type="entry name" value="TYR_RECOMBINASE"/>
    <property type="match status" value="1"/>
</dbReference>
<dbReference type="Pfam" id="PF00589">
    <property type="entry name" value="Phage_integrase"/>
    <property type="match status" value="1"/>
</dbReference>
<evidence type="ECO:0000256" key="5">
    <source>
        <dbReference type="PROSITE-ProRule" id="PRU01248"/>
    </source>
</evidence>
<feature type="domain" description="Core-binding (CB)" evidence="7">
    <location>
        <begin position="105"/>
        <end position="185"/>
    </location>
</feature>
<protein>
    <submittedName>
        <fullName evidence="8">Phage integrase family protein</fullName>
    </submittedName>
</protein>
<dbReference type="RefSeq" id="WP_094540458.1">
    <property type="nucleotide sequence ID" value="NZ_JBHEER010000021.1"/>
</dbReference>
<dbReference type="InterPro" id="IPR002104">
    <property type="entry name" value="Integrase_catalytic"/>
</dbReference>
<accession>A0A256FEL6</accession>
<name>A0A256FEL6_9HYPH</name>
<dbReference type="GO" id="GO:0003677">
    <property type="term" value="F:DNA binding"/>
    <property type="evidence" value="ECO:0007669"/>
    <property type="project" value="UniProtKB-UniRule"/>
</dbReference>
<keyword evidence="4" id="KW-0233">DNA recombination</keyword>
<dbReference type="InterPro" id="IPR038488">
    <property type="entry name" value="Integrase_DNA-bd_sf"/>
</dbReference>
<feature type="domain" description="Tyr recombinase" evidence="6">
    <location>
        <begin position="207"/>
        <end position="399"/>
    </location>
</feature>
<dbReference type="SUPFAM" id="SSF56349">
    <property type="entry name" value="DNA breaking-rejoining enzymes"/>
    <property type="match status" value="1"/>
</dbReference>
<dbReference type="PROSITE" id="PS51900">
    <property type="entry name" value="CB"/>
    <property type="match status" value="1"/>
</dbReference>
<dbReference type="InterPro" id="IPR044068">
    <property type="entry name" value="CB"/>
</dbReference>
<dbReference type="InterPro" id="IPR011010">
    <property type="entry name" value="DNA_brk_join_enz"/>
</dbReference>
<dbReference type="CDD" id="cd00796">
    <property type="entry name" value="INT_Rci_Hp1_C"/>
    <property type="match status" value="1"/>
</dbReference>
<evidence type="ECO:0000256" key="2">
    <source>
        <dbReference type="ARBA" id="ARBA00022908"/>
    </source>
</evidence>
<dbReference type="InterPro" id="IPR013762">
    <property type="entry name" value="Integrase-like_cat_sf"/>
</dbReference>
<dbReference type="InterPro" id="IPR050808">
    <property type="entry name" value="Phage_Integrase"/>
</dbReference>
<organism evidence="8 9">
    <name type="scientific">Brucella grignonensis</name>
    <dbReference type="NCBI Taxonomy" id="94627"/>
    <lineage>
        <taxon>Bacteria</taxon>
        <taxon>Pseudomonadati</taxon>
        <taxon>Pseudomonadota</taxon>
        <taxon>Alphaproteobacteria</taxon>
        <taxon>Hyphomicrobiales</taxon>
        <taxon>Brucellaceae</taxon>
        <taxon>Brucella/Ochrobactrum group</taxon>
        <taxon>Brucella</taxon>
    </lineage>
</organism>
<dbReference type="OrthoDB" id="7615137at2"/>
<gene>
    <name evidence="8" type="ORF">CEV33_1030</name>
</gene>
<dbReference type="GO" id="GO:0015074">
    <property type="term" value="P:DNA integration"/>
    <property type="evidence" value="ECO:0007669"/>
    <property type="project" value="UniProtKB-KW"/>
</dbReference>
<keyword evidence="3 5" id="KW-0238">DNA-binding</keyword>
<keyword evidence="9" id="KW-1185">Reference proteome</keyword>
<dbReference type="Pfam" id="PF13356">
    <property type="entry name" value="Arm-DNA-bind_3"/>
    <property type="match status" value="1"/>
</dbReference>
<evidence type="ECO:0000259" key="7">
    <source>
        <dbReference type="PROSITE" id="PS51900"/>
    </source>
</evidence>
<dbReference type="PANTHER" id="PTHR30629:SF2">
    <property type="entry name" value="PROPHAGE INTEGRASE INTS-RELATED"/>
    <property type="match status" value="1"/>
</dbReference>
<dbReference type="GO" id="GO:0006310">
    <property type="term" value="P:DNA recombination"/>
    <property type="evidence" value="ECO:0007669"/>
    <property type="project" value="UniProtKB-KW"/>
</dbReference>
<dbReference type="Proteomes" id="UP000216478">
    <property type="component" value="Unassembled WGS sequence"/>
</dbReference>
<reference evidence="8 9" key="1">
    <citation type="submission" date="2017-07" db="EMBL/GenBank/DDBJ databases">
        <title>Phylogenetic study on the rhizospheric bacterium Ochrobactrum sp. A44.</title>
        <authorList>
            <person name="Krzyzanowska D.M."/>
            <person name="Ossowicki A."/>
            <person name="Rajewska M."/>
            <person name="Maciag T."/>
            <person name="Kaczynski Z."/>
            <person name="Czerwicka M."/>
            <person name="Jafra S."/>
        </authorList>
    </citation>
    <scope>NUCLEOTIDE SEQUENCE [LARGE SCALE GENOMIC DNA]</scope>
    <source>
        <strain evidence="8 9">OgA9a</strain>
    </source>
</reference>
<comment type="similarity">
    <text evidence="1">Belongs to the 'phage' integrase family.</text>
</comment>
<sequence length="426" mass="46935">MKMPIAKLTRRGLASIKPVEKRTTFYDAELAGFGLRVEPSGRQTYFVEYRPGAGGRNVAKKRYTIGTSLEISPEDARKRASDVLAAVRLGGDPAAERSKERSIPRFQDFAVDTFLKDEEDRLKVRTLANYKSAINRHINPAFGTLQIDKVTTADVARLHRRMGKTMPTTANRMLEIVSSIYRHAGLAGHVPKGHNPAADIAAYREEGRERFLSADELARLGDALALAESDGLPWKESQSKHVPKTNQKTVIDRHACDAIRLLILTGLRLREVLNMKWADIDFERGVALLPDTKTGRRYAVLSAPALTLLQEIENLGDYVIRGDARDKPRHDLNRPWRAIRAHAGLDDVRIHDLRHSFASVAASGGVPLAVIGKMLGHASAATTQRYAHLADDPLKAAADTVAGRIAASMTGRKAEVIPMRKVAGNE</sequence>
<evidence type="ECO:0000313" key="8">
    <source>
        <dbReference type="EMBL" id="OYR13305.1"/>
    </source>
</evidence>
<dbReference type="Gene3D" id="3.30.160.390">
    <property type="entry name" value="Integrase, DNA-binding domain"/>
    <property type="match status" value="1"/>
</dbReference>
<evidence type="ECO:0000256" key="4">
    <source>
        <dbReference type="ARBA" id="ARBA00023172"/>
    </source>
</evidence>
<keyword evidence="2" id="KW-0229">DNA integration</keyword>
<evidence type="ECO:0000259" key="6">
    <source>
        <dbReference type="PROSITE" id="PS51898"/>
    </source>
</evidence>
<dbReference type="Gene3D" id="1.10.443.10">
    <property type="entry name" value="Intergrase catalytic core"/>
    <property type="match status" value="1"/>
</dbReference>
<dbReference type="InterPro" id="IPR025166">
    <property type="entry name" value="Integrase_DNA_bind_dom"/>
</dbReference>
<evidence type="ECO:0000256" key="3">
    <source>
        <dbReference type="ARBA" id="ARBA00023125"/>
    </source>
</evidence>
<comment type="caution">
    <text evidence="8">The sequence shown here is derived from an EMBL/GenBank/DDBJ whole genome shotgun (WGS) entry which is preliminary data.</text>
</comment>
<dbReference type="EMBL" id="NNRL01000158">
    <property type="protein sequence ID" value="OYR13305.1"/>
    <property type="molecule type" value="Genomic_DNA"/>
</dbReference>
<proteinExistence type="inferred from homology"/>
<evidence type="ECO:0000256" key="1">
    <source>
        <dbReference type="ARBA" id="ARBA00008857"/>
    </source>
</evidence>